<evidence type="ECO:0000256" key="4">
    <source>
        <dbReference type="ARBA" id="ARBA00023089"/>
    </source>
</evidence>
<evidence type="ECO:0000313" key="7">
    <source>
        <dbReference type="Proteomes" id="UP000288805"/>
    </source>
</evidence>
<evidence type="ECO:0000256" key="3">
    <source>
        <dbReference type="ARBA" id="ARBA00022782"/>
    </source>
</evidence>
<evidence type="ECO:0000313" key="6">
    <source>
        <dbReference type="EMBL" id="RVX18057.1"/>
    </source>
</evidence>
<keyword evidence="4 5" id="KW-0287">Flowering</keyword>
<organism evidence="6 7">
    <name type="scientific">Vitis vinifera</name>
    <name type="common">Grape</name>
    <dbReference type="NCBI Taxonomy" id="29760"/>
    <lineage>
        <taxon>Eukaryota</taxon>
        <taxon>Viridiplantae</taxon>
        <taxon>Streptophyta</taxon>
        <taxon>Embryophyta</taxon>
        <taxon>Tracheophyta</taxon>
        <taxon>Spermatophyta</taxon>
        <taxon>Magnoliopsida</taxon>
        <taxon>eudicotyledons</taxon>
        <taxon>Gunneridae</taxon>
        <taxon>Pentapetalae</taxon>
        <taxon>rosids</taxon>
        <taxon>Vitales</taxon>
        <taxon>Vitaceae</taxon>
        <taxon>Viteae</taxon>
        <taxon>Vitis</taxon>
    </lineage>
</organism>
<evidence type="ECO:0000256" key="5">
    <source>
        <dbReference type="RuleBase" id="RU364012"/>
    </source>
</evidence>
<dbReference type="InterPro" id="IPR012474">
    <property type="entry name" value="Frigida"/>
</dbReference>
<evidence type="ECO:0000256" key="2">
    <source>
        <dbReference type="ARBA" id="ARBA00022473"/>
    </source>
</evidence>
<comment type="similarity">
    <text evidence="1 5">Belongs to the Frigida family.</text>
</comment>
<dbReference type="GO" id="GO:0030154">
    <property type="term" value="P:cell differentiation"/>
    <property type="evidence" value="ECO:0007669"/>
    <property type="project" value="UniProtKB-KW"/>
</dbReference>
<dbReference type="Proteomes" id="UP000288805">
    <property type="component" value="Unassembled WGS sequence"/>
</dbReference>
<dbReference type="EMBL" id="QGNW01000012">
    <property type="protein sequence ID" value="RVX18057.1"/>
    <property type="molecule type" value="Genomic_DNA"/>
</dbReference>
<protein>
    <recommendedName>
        <fullName evidence="5">FRIGIDA-like protein</fullName>
    </recommendedName>
</protein>
<dbReference type="PANTHER" id="PTHR31791:SF47">
    <property type="entry name" value="INACTIVE FRIGIDA-LIKE PROTEIN 2"/>
    <property type="match status" value="1"/>
</dbReference>
<dbReference type="AlphaFoldDB" id="A0A438KA50"/>
<dbReference type="Pfam" id="PF07899">
    <property type="entry name" value="Frigida"/>
    <property type="match status" value="1"/>
</dbReference>
<accession>A0A438KA50</accession>
<sequence length="161" mass="18093">MVSVENSSTDPNLFLTNRLGDIRAYSYSLASFTLQWRDLEELFESIQLSVDDCFNDIQLRQKQITEALSSSVPSQPRPELKYLCLNMDGKGLRSFLIEKTKARPPFSIGDEVSAALLSAPDPAMLVLDAVDGFYPQKSKSKGKDKRSELVDIRRTCVLLLE</sequence>
<name>A0A438KA50_VITVI</name>
<dbReference type="GO" id="GO:0009908">
    <property type="term" value="P:flower development"/>
    <property type="evidence" value="ECO:0007669"/>
    <property type="project" value="UniProtKB-KW"/>
</dbReference>
<keyword evidence="3 5" id="KW-0221">Differentiation</keyword>
<comment type="caution">
    <text evidence="6">The sequence shown here is derived from an EMBL/GenBank/DDBJ whole genome shotgun (WGS) entry which is preliminary data.</text>
</comment>
<gene>
    <name evidence="6" type="primary">FRL2_4</name>
    <name evidence="6" type="ORF">CK203_004008</name>
</gene>
<keyword evidence="2 5" id="KW-0217">Developmental protein</keyword>
<evidence type="ECO:0000256" key="1">
    <source>
        <dbReference type="ARBA" id="ARBA00008956"/>
    </source>
</evidence>
<proteinExistence type="inferred from homology"/>
<dbReference type="PANTHER" id="PTHR31791">
    <property type="entry name" value="FRIGIDA-LIKE PROTEIN 3-RELATED"/>
    <property type="match status" value="1"/>
</dbReference>
<reference evidence="6 7" key="1">
    <citation type="journal article" date="2018" name="PLoS Genet.">
        <title>Population sequencing reveals clonal diversity and ancestral inbreeding in the grapevine cultivar Chardonnay.</title>
        <authorList>
            <person name="Roach M.J."/>
            <person name="Johnson D.L."/>
            <person name="Bohlmann J."/>
            <person name="van Vuuren H.J."/>
            <person name="Jones S.J."/>
            <person name="Pretorius I.S."/>
            <person name="Schmidt S.A."/>
            <person name="Borneman A.R."/>
        </authorList>
    </citation>
    <scope>NUCLEOTIDE SEQUENCE [LARGE SCALE GENOMIC DNA]</scope>
    <source>
        <strain evidence="7">cv. Chardonnay</strain>
        <tissue evidence="6">Leaf</tissue>
    </source>
</reference>